<gene>
    <name evidence="6" type="ORF">MiSe_02410</name>
</gene>
<keyword evidence="2" id="KW-0963">Cytoplasm</keyword>
<evidence type="ECO:0000313" key="7">
    <source>
        <dbReference type="Proteomes" id="UP001050975"/>
    </source>
</evidence>
<name>A0AAV3WED4_9CYAN</name>
<accession>A0AAV3WED4</accession>
<dbReference type="PANTHER" id="PTHR36438">
    <property type="entry name" value="IRON-SULFUR CLUSTER REPAIR PROTEIN YTFE"/>
    <property type="match status" value="1"/>
</dbReference>
<dbReference type="Pfam" id="PF01814">
    <property type="entry name" value="Hemerythrin"/>
    <property type="match status" value="1"/>
</dbReference>
<protein>
    <recommendedName>
        <fullName evidence="5">Hemerythrin-like domain-containing protein</fullName>
    </recommendedName>
</protein>
<dbReference type="Gene3D" id="1.20.120.520">
    <property type="entry name" value="nmb1532 protein domain like"/>
    <property type="match status" value="1"/>
</dbReference>
<keyword evidence="7" id="KW-1185">Reference proteome</keyword>
<evidence type="ECO:0000256" key="1">
    <source>
        <dbReference type="ARBA" id="ARBA00004496"/>
    </source>
</evidence>
<dbReference type="GO" id="GO:0005737">
    <property type="term" value="C:cytoplasm"/>
    <property type="evidence" value="ECO:0007669"/>
    <property type="project" value="UniProtKB-SubCell"/>
</dbReference>
<dbReference type="Proteomes" id="UP001050975">
    <property type="component" value="Unassembled WGS sequence"/>
</dbReference>
<dbReference type="Gene3D" id="1.10.3910.10">
    <property type="entry name" value="SP0561-like"/>
    <property type="match status" value="1"/>
</dbReference>
<dbReference type="AlphaFoldDB" id="A0AAV3WED4"/>
<dbReference type="InterPro" id="IPR012312">
    <property type="entry name" value="Hemerythrin-like"/>
</dbReference>
<dbReference type="NCBIfam" id="TIGR03652">
    <property type="entry name" value="FeS_repair_RIC"/>
    <property type="match status" value="1"/>
</dbReference>
<evidence type="ECO:0000256" key="2">
    <source>
        <dbReference type="ARBA" id="ARBA00022490"/>
    </source>
</evidence>
<comment type="caution">
    <text evidence="6">The sequence shown here is derived from an EMBL/GenBank/DDBJ whole genome shotgun (WGS) entry which is preliminary data.</text>
</comment>
<evidence type="ECO:0000259" key="5">
    <source>
        <dbReference type="Pfam" id="PF01814"/>
    </source>
</evidence>
<dbReference type="InterPro" id="IPR038062">
    <property type="entry name" value="ScdA-like_N_sf"/>
</dbReference>
<keyword evidence="3" id="KW-0479">Metal-binding</keyword>
<dbReference type="GO" id="GO:0046872">
    <property type="term" value="F:metal ion binding"/>
    <property type="evidence" value="ECO:0007669"/>
    <property type="project" value="UniProtKB-KW"/>
</dbReference>
<evidence type="ECO:0000256" key="4">
    <source>
        <dbReference type="ARBA" id="ARBA00023004"/>
    </source>
</evidence>
<reference evidence="6" key="1">
    <citation type="submission" date="2019-10" db="EMBL/GenBank/DDBJ databases">
        <title>Draft genome sequece of Microseira wollei NIES-4236.</title>
        <authorList>
            <person name="Yamaguchi H."/>
            <person name="Suzuki S."/>
            <person name="Kawachi M."/>
        </authorList>
    </citation>
    <scope>NUCLEOTIDE SEQUENCE</scope>
    <source>
        <strain evidence="6">NIES-4236</strain>
    </source>
</reference>
<evidence type="ECO:0000313" key="6">
    <source>
        <dbReference type="EMBL" id="GET35499.1"/>
    </source>
</evidence>
<organism evidence="6 7">
    <name type="scientific">Microseira wollei NIES-4236</name>
    <dbReference type="NCBI Taxonomy" id="2530354"/>
    <lineage>
        <taxon>Bacteria</taxon>
        <taxon>Bacillati</taxon>
        <taxon>Cyanobacteriota</taxon>
        <taxon>Cyanophyceae</taxon>
        <taxon>Oscillatoriophycideae</taxon>
        <taxon>Aerosakkonematales</taxon>
        <taxon>Aerosakkonemataceae</taxon>
        <taxon>Microseira</taxon>
    </lineage>
</organism>
<dbReference type="PANTHER" id="PTHR36438:SF1">
    <property type="entry name" value="IRON-SULFUR CLUSTER REPAIR PROTEIN YTFE"/>
    <property type="match status" value="1"/>
</dbReference>
<dbReference type="EMBL" id="BLAY01000002">
    <property type="protein sequence ID" value="GET35499.1"/>
    <property type="molecule type" value="Genomic_DNA"/>
</dbReference>
<comment type="subcellular location">
    <subcellularLocation>
        <location evidence="1">Cytoplasm</location>
    </subcellularLocation>
</comment>
<dbReference type="Pfam" id="PF04405">
    <property type="entry name" value="ScdA_N"/>
    <property type="match status" value="1"/>
</dbReference>
<sequence length="242" mass="27498">MTIFQIHDTVGAIVRDRPSLSRLFEQAKVDYCCGGKKTLEEACRQVGIDPQGFLAQLEASTASDEEPEVNVATLSLTELADRIEQTHHAYLHSELPRLEKMTAKVAAVHGDKEPRLHQIKAVFLALSQELATHLMKEEQILFPMIRQLESSETLCLFQSGILANPVRCMEFEHEEAGIALAQLRQLTDDFTPPNWACNTYRAMLDALANFEQDMHQHIHKENNVLFPRAMEMEQQKARQFSV</sequence>
<dbReference type="RefSeq" id="WP_226573079.1">
    <property type="nucleotide sequence ID" value="NZ_BLAY01000002.1"/>
</dbReference>
<evidence type="ECO:0000256" key="3">
    <source>
        <dbReference type="ARBA" id="ARBA00022723"/>
    </source>
</evidence>
<feature type="domain" description="Hemerythrin-like" evidence="5">
    <location>
        <begin position="86"/>
        <end position="229"/>
    </location>
</feature>
<keyword evidence="4" id="KW-0408">Iron</keyword>
<dbReference type="InterPro" id="IPR019903">
    <property type="entry name" value="RIC_family"/>
</dbReference>
<proteinExistence type="predicted"/>